<keyword evidence="1" id="KW-0574">Periplasm</keyword>
<keyword evidence="1" id="KW-0131">Cell cycle</keyword>
<feature type="compositionally biased region" description="Pro residues" evidence="3">
    <location>
        <begin position="173"/>
        <end position="182"/>
    </location>
</feature>
<proteinExistence type="inferred from homology"/>
<feature type="domain" description="YbgF trimerisation" evidence="4">
    <location>
        <begin position="29"/>
        <end position="104"/>
    </location>
</feature>
<feature type="chain" id="PRO_5015206124" description="Cell division coordinator CpoB" evidence="1">
    <location>
        <begin position="25"/>
        <end position="323"/>
    </location>
</feature>
<dbReference type="GO" id="GO:0043093">
    <property type="term" value="P:FtsZ-dependent cytokinesis"/>
    <property type="evidence" value="ECO:0007669"/>
    <property type="project" value="UniProtKB-UniRule"/>
</dbReference>
<keyword evidence="6" id="KW-1185">Reference proteome</keyword>
<dbReference type="AlphaFoldDB" id="A0A2P1PYA7"/>
<dbReference type="KEGG" id="xba:C7S18_22700"/>
<dbReference type="InterPro" id="IPR014162">
    <property type="entry name" value="CpoB_C"/>
</dbReference>
<accession>A0A2P1PYA7</accession>
<gene>
    <name evidence="5" type="primary">ygbF</name>
    <name evidence="1" type="synonym">cpoB</name>
    <name evidence="5" type="ORF">C7S18_22700</name>
</gene>
<feature type="region of interest" description="Disordered" evidence="3">
    <location>
        <begin position="100"/>
        <end position="184"/>
    </location>
</feature>
<dbReference type="InterPro" id="IPR019734">
    <property type="entry name" value="TPR_rpt"/>
</dbReference>
<dbReference type="Gene3D" id="1.20.5.110">
    <property type="match status" value="1"/>
</dbReference>
<feature type="signal peptide" evidence="1">
    <location>
        <begin position="1"/>
        <end position="24"/>
    </location>
</feature>
<dbReference type="InterPro" id="IPR032519">
    <property type="entry name" value="YbgF_tri"/>
</dbReference>
<keyword evidence="1" id="KW-0175">Coiled coil</keyword>
<evidence type="ECO:0000256" key="3">
    <source>
        <dbReference type="SAM" id="MobiDB-lite"/>
    </source>
</evidence>
<dbReference type="SUPFAM" id="SSF48452">
    <property type="entry name" value="TPR-like"/>
    <property type="match status" value="1"/>
</dbReference>
<dbReference type="InterPro" id="IPR011990">
    <property type="entry name" value="TPR-like_helical_dom_sf"/>
</dbReference>
<dbReference type="EMBL" id="CP027860">
    <property type="protein sequence ID" value="AVP99810.1"/>
    <property type="molecule type" value="Genomic_DNA"/>
</dbReference>
<organism evidence="5 6">
    <name type="scientific">Ahniella affigens</name>
    <dbReference type="NCBI Taxonomy" id="2021234"/>
    <lineage>
        <taxon>Bacteria</taxon>
        <taxon>Pseudomonadati</taxon>
        <taxon>Pseudomonadota</taxon>
        <taxon>Gammaproteobacteria</taxon>
        <taxon>Lysobacterales</taxon>
        <taxon>Rhodanobacteraceae</taxon>
        <taxon>Ahniella</taxon>
    </lineage>
</organism>
<sequence length="323" mass="35319" precursor="true">MKYSWLLATLVVFSLSIAMPEASAQGRLSLSERVAKLEADAAKDNNQASIDLLNRLNELQAEVQTLRGMVEQQAFQLEELKNRNRDLYADLDSRLARLEGNPAAVSPPPVVPALADGQTQDLSVPPPQPPADPNQLAMEPISRPSSPPPVTDTLPVAPSQTAPAVDPLATPTPTAPVAPPPSNSAVGTTMIPQAGEQQAYDAAFAALREGRYAESARRFSSFLEQFPNGDLADNATYWLGESYYVTQNYRIALDTFRALLNQFPDSAKAPDAALKVGYCHYELREWPEAERQLNDVMARYPNTVVARLAQSRLNALRLEGRRP</sequence>
<dbReference type="InterPro" id="IPR034706">
    <property type="entry name" value="CpoB"/>
</dbReference>
<evidence type="ECO:0000256" key="2">
    <source>
        <dbReference type="PROSITE-ProRule" id="PRU00339"/>
    </source>
</evidence>
<reference evidence="5 6" key="1">
    <citation type="submission" date="2018-03" db="EMBL/GenBank/DDBJ databases">
        <title>Ahniella affigens gen. nov., sp. nov., a gammaproteobacterium isolated from sandy soil near a stream.</title>
        <authorList>
            <person name="Ko Y."/>
            <person name="Kim J.-H."/>
        </authorList>
    </citation>
    <scope>NUCLEOTIDE SEQUENCE [LARGE SCALE GENOMIC DNA]</scope>
    <source>
        <strain evidence="5 6">D13</strain>
    </source>
</reference>
<feature type="repeat" description="TPR" evidence="2">
    <location>
        <begin position="233"/>
        <end position="266"/>
    </location>
</feature>
<keyword evidence="1" id="KW-0732">Signal</keyword>
<evidence type="ECO:0000256" key="1">
    <source>
        <dbReference type="HAMAP-Rule" id="MF_02066"/>
    </source>
</evidence>
<dbReference type="GO" id="GO:0070206">
    <property type="term" value="P:protein trimerization"/>
    <property type="evidence" value="ECO:0007669"/>
    <property type="project" value="InterPro"/>
</dbReference>
<dbReference type="Gene3D" id="1.25.40.10">
    <property type="entry name" value="Tetratricopeptide repeat domain"/>
    <property type="match status" value="1"/>
</dbReference>
<keyword evidence="1" id="KW-0132">Cell division</keyword>
<dbReference type="PROSITE" id="PS50005">
    <property type="entry name" value="TPR"/>
    <property type="match status" value="1"/>
</dbReference>
<feature type="coiled-coil region" evidence="1">
    <location>
        <begin position="49"/>
        <end position="97"/>
    </location>
</feature>
<dbReference type="Pfam" id="PF16331">
    <property type="entry name" value="TolA_bind_tri"/>
    <property type="match status" value="1"/>
</dbReference>
<feature type="compositionally biased region" description="Low complexity" evidence="3">
    <location>
        <begin position="161"/>
        <end position="172"/>
    </location>
</feature>
<reference evidence="5 6" key="2">
    <citation type="submission" date="2018-03" db="EMBL/GenBank/DDBJ databases">
        <authorList>
            <person name="Keele B.F."/>
        </authorList>
    </citation>
    <scope>NUCLEOTIDE SEQUENCE [LARGE SCALE GENOMIC DNA]</scope>
    <source>
        <strain evidence="5 6">D13</strain>
    </source>
</reference>
<comment type="function">
    <text evidence="1">Mediates coordination of peptidoglycan synthesis and outer membrane constriction during cell division.</text>
</comment>
<dbReference type="Pfam" id="PF13174">
    <property type="entry name" value="TPR_6"/>
    <property type="match status" value="1"/>
</dbReference>
<name>A0A2P1PYA7_9GAMM</name>
<comment type="similarity">
    <text evidence="1">Belongs to the CpoB family.</text>
</comment>
<dbReference type="HAMAP" id="MF_02066">
    <property type="entry name" value="CpoB"/>
    <property type="match status" value="1"/>
</dbReference>
<dbReference type="OrthoDB" id="9768142at2"/>
<evidence type="ECO:0000313" key="5">
    <source>
        <dbReference type="EMBL" id="AVP99810.1"/>
    </source>
</evidence>
<dbReference type="NCBIfam" id="TIGR02795">
    <property type="entry name" value="tol_pal_ybgF"/>
    <property type="match status" value="1"/>
</dbReference>
<evidence type="ECO:0000313" key="6">
    <source>
        <dbReference type="Proteomes" id="UP000241074"/>
    </source>
</evidence>
<protein>
    <recommendedName>
        <fullName evidence="1">Cell division coordinator CpoB</fullName>
    </recommendedName>
</protein>
<dbReference type="GO" id="GO:0030288">
    <property type="term" value="C:outer membrane-bounded periplasmic space"/>
    <property type="evidence" value="ECO:0007669"/>
    <property type="project" value="UniProtKB-UniRule"/>
</dbReference>
<evidence type="ECO:0000259" key="4">
    <source>
        <dbReference type="Pfam" id="PF16331"/>
    </source>
</evidence>
<dbReference type="Pfam" id="PF13432">
    <property type="entry name" value="TPR_16"/>
    <property type="match status" value="1"/>
</dbReference>
<keyword evidence="2" id="KW-0802">TPR repeat</keyword>
<dbReference type="Proteomes" id="UP000241074">
    <property type="component" value="Chromosome"/>
</dbReference>
<dbReference type="RefSeq" id="WP_106893729.1">
    <property type="nucleotide sequence ID" value="NZ_CP027860.1"/>
</dbReference>
<comment type="subcellular location">
    <subcellularLocation>
        <location evidence="1">Periplasm</location>
    </subcellularLocation>
</comment>